<reference evidence="3" key="1">
    <citation type="journal article" date="2019" name="Int. J. Syst. Evol. Microbiol.">
        <title>The Global Catalogue of Microorganisms (GCM) 10K type strain sequencing project: providing services to taxonomists for standard genome sequencing and annotation.</title>
        <authorList>
            <consortium name="The Broad Institute Genomics Platform"/>
            <consortium name="The Broad Institute Genome Sequencing Center for Infectious Disease"/>
            <person name="Wu L."/>
            <person name="Ma J."/>
        </authorList>
    </citation>
    <scope>NUCLEOTIDE SEQUENCE [LARGE SCALE GENOMIC DNA]</scope>
    <source>
        <strain evidence="3">JCM 16546</strain>
    </source>
</reference>
<feature type="transmembrane region" description="Helical" evidence="1">
    <location>
        <begin position="66"/>
        <end position="85"/>
    </location>
</feature>
<protein>
    <submittedName>
        <fullName evidence="2">Uncharacterized protein</fullName>
    </submittedName>
</protein>
<comment type="caution">
    <text evidence="2">The sequence shown here is derived from an EMBL/GenBank/DDBJ whole genome shotgun (WGS) entry which is preliminary data.</text>
</comment>
<dbReference type="EMBL" id="BAAAYV010000009">
    <property type="protein sequence ID" value="GAA3659009.1"/>
    <property type="molecule type" value="Genomic_DNA"/>
</dbReference>
<evidence type="ECO:0000256" key="1">
    <source>
        <dbReference type="SAM" id="Phobius"/>
    </source>
</evidence>
<feature type="transmembrane region" description="Helical" evidence="1">
    <location>
        <begin position="36"/>
        <end position="54"/>
    </location>
</feature>
<name>A0ABP7BH53_9MICO</name>
<keyword evidence="1" id="KW-0812">Transmembrane</keyword>
<sequence>MSTSKDIKKAARKVEEAAGWNPMKQLGALGVRSNHLYIAGLASVGLSFLSWLVSRGKDDAKAQSDRWGIFVGQWAPTLFAIGVGLKLEEDS</sequence>
<evidence type="ECO:0000313" key="2">
    <source>
        <dbReference type="EMBL" id="GAA3659009.1"/>
    </source>
</evidence>
<accession>A0ABP7BH53</accession>
<dbReference type="RefSeq" id="WP_246604021.1">
    <property type="nucleotide sequence ID" value="NZ_BAAAYV010000009.1"/>
</dbReference>
<keyword evidence="1" id="KW-0472">Membrane</keyword>
<evidence type="ECO:0000313" key="3">
    <source>
        <dbReference type="Proteomes" id="UP001410795"/>
    </source>
</evidence>
<organism evidence="2 3">
    <name type="scientific">Microbacterium marinilacus</name>
    <dbReference type="NCBI Taxonomy" id="415209"/>
    <lineage>
        <taxon>Bacteria</taxon>
        <taxon>Bacillati</taxon>
        <taxon>Actinomycetota</taxon>
        <taxon>Actinomycetes</taxon>
        <taxon>Micrococcales</taxon>
        <taxon>Microbacteriaceae</taxon>
        <taxon>Microbacterium</taxon>
    </lineage>
</organism>
<keyword evidence="3" id="KW-1185">Reference proteome</keyword>
<gene>
    <name evidence="2" type="ORF">GCM10022202_19560</name>
</gene>
<dbReference type="Proteomes" id="UP001410795">
    <property type="component" value="Unassembled WGS sequence"/>
</dbReference>
<keyword evidence="1" id="KW-1133">Transmembrane helix</keyword>
<proteinExistence type="predicted"/>